<feature type="domain" description="VOC" evidence="1">
    <location>
        <begin position="1"/>
        <end position="125"/>
    </location>
</feature>
<dbReference type="CDD" id="cd07262">
    <property type="entry name" value="VOC_like"/>
    <property type="match status" value="1"/>
</dbReference>
<evidence type="ECO:0000259" key="1">
    <source>
        <dbReference type="PROSITE" id="PS51819"/>
    </source>
</evidence>
<keyword evidence="3" id="KW-1185">Reference proteome</keyword>
<sequence>MISHITLGTNDPARAGRFYDEVLGILGFDRLPKPPGKPPAYARDGRMPTIYLYTPEDGRPATWGNGTHVAFVAETTAAVDAFHAAALRLGGMCEGRPGPRPDYGETYYAAYVRDPDGNKLQAVCYA</sequence>
<evidence type="ECO:0000313" key="3">
    <source>
        <dbReference type="Proteomes" id="UP000295131"/>
    </source>
</evidence>
<dbReference type="OrthoDB" id="9807407at2"/>
<dbReference type="SUPFAM" id="SSF54593">
    <property type="entry name" value="Glyoxalase/Bleomycin resistance protein/Dihydroxybiphenyl dioxygenase"/>
    <property type="match status" value="1"/>
</dbReference>
<dbReference type="EMBL" id="SMSI01000002">
    <property type="protein sequence ID" value="TDH36383.1"/>
    <property type="molecule type" value="Genomic_DNA"/>
</dbReference>
<protein>
    <submittedName>
        <fullName evidence="2">VOC family protein</fullName>
    </submittedName>
</protein>
<dbReference type="PROSITE" id="PS51819">
    <property type="entry name" value="VOC"/>
    <property type="match status" value="1"/>
</dbReference>
<dbReference type="Proteomes" id="UP000295131">
    <property type="component" value="Unassembled WGS sequence"/>
</dbReference>
<dbReference type="AlphaFoldDB" id="A0A4R5PKX3"/>
<dbReference type="PANTHER" id="PTHR35006">
    <property type="entry name" value="GLYOXALASE FAMILY PROTEIN (AFU_ORTHOLOGUE AFUA_5G14830)"/>
    <property type="match status" value="1"/>
</dbReference>
<dbReference type="Pfam" id="PF00903">
    <property type="entry name" value="Glyoxalase"/>
    <property type="match status" value="1"/>
</dbReference>
<comment type="caution">
    <text evidence="2">The sequence shown here is derived from an EMBL/GenBank/DDBJ whole genome shotgun (WGS) entry which is preliminary data.</text>
</comment>
<reference evidence="2 3" key="1">
    <citation type="journal article" date="2013" name="Int. J. Syst. Evol. Microbiol.">
        <title>Hoeflea suaedae sp. nov., an endophytic bacterium isolated from the root of the halophyte Suaeda maritima.</title>
        <authorList>
            <person name="Chung E.J."/>
            <person name="Park J.A."/>
            <person name="Pramanik P."/>
            <person name="Bibi F."/>
            <person name="Jeon C.O."/>
            <person name="Chung Y.R."/>
        </authorList>
    </citation>
    <scope>NUCLEOTIDE SEQUENCE [LARGE SCALE GENOMIC DNA]</scope>
    <source>
        <strain evidence="2 3">YC6898</strain>
    </source>
</reference>
<evidence type="ECO:0000313" key="2">
    <source>
        <dbReference type="EMBL" id="TDH36383.1"/>
    </source>
</evidence>
<dbReference type="InterPro" id="IPR029068">
    <property type="entry name" value="Glyas_Bleomycin-R_OHBP_Dase"/>
</dbReference>
<dbReference type="InterPro" id="IPR037523">
    <property type="entry name" value="VOC_core"/>
</dbReference>
<gene>
    <name evidence="2" type="ORF">E2A64_13535</name>
</gene>
<accession>A0A4R5PKX3</accession>
<organism evidence="2 3">
    <name type="scientific">Pseudohoeflea suaedae</name>
    <dbReference type="NCBI Taxonomy" id="877384"/>
    <lineage>
        <taxon>Bacteria</taxon>
        <taxon>Pseudomonadati</taxon>
        <taxon>Pseudomonadota</taxon>
        <taxon>Alphaproteobacteria</taxon>
        <taxon>Hyphomicrobiales</taxon>
        <taxon>Rhizobiaceae</taxon>
        <taxon>Pseudohoeflea</taxon>
    </lineage>
</organism>
<dbReference type="InterPro" id="IPR004360">
    <property type="entry name" value="Glyas_Fos-R_dOase_dom"/>
</dbReference>
<name>A0A4R5PKX3_9HYPH</name>
<dbReference type="Gene3D" id="3.10.180.10">
    <property type="entry name" value="2,3-Dihydroxybiphenyl 1,2-Dioxygenase, domain 1"/>
    <property type="match status" value="1"/>
</dbReference>
<dbReference type="PANTHER" id="PTHR35006:SF4">
    <property type="entry name" value="BLR7706 PROTEIN"/>
    <property type="match status" value="1"/>
</dbReference>
<proteinExistence type="predicted"/>